<dbReference type="EMBL" id="KQ420917">
    <property type="protein sequence ID" value="KOF78883.1"/>
    <property type="molecule type" value="Genomic_DNA"/>
</dbReference>
<gene>
    <name evidence="3" type="ORF">OCBIM_22030187mg</name>
</gene>
<name>A0A0L8GPD5_OCTBM</name>
<protein>
    <submittedName>
        <fullName evidence="3">Uncharacterized protein</fullName>
    </submittedName>
</protein>
<feature type="compositionally biased region" description="Basic residues" evidence="2">
    <location>
        <begin position="785"/>
        <end position="805"/>
    </location>
</feature>
<evidence type="ECO:0000256" key="2">
    <source>
        <dbReference type="SAM" id="MobiDB-lite"/>
    </source>
</evidence>
<evidence type="ECO:0000313" key="3">
    <source>
        <dbReference type="EMBL" id="KOF78883.1"/>
    </source>
</evidence>
<proteinExistence type="predicted"/>
<feature type="coiled-coil region" evidence="1">
    <location>
        <begin position="287"/>
        <end position="321"/>
    </location>
</feature>
<reference evidence="3" key="1">
    <citation type="submission" date="2015-07" db="EMBL/GenBank/DDBJ databases">
        <title>MeaNS - Measles Nucleotide Surveillance Program.</title>
        <authorList>
            <person name="Tran T."/>
            <person name="Druce J."/>
        </authorList>
    </citation>
    <scope>NUCLEOTIDE SEQUENCE</scope>
    <source>
        <strain evidence="3">UCB-OBI-ISO-001</strain>
        <tissue evidence="3">Gonad</tissue>
    </source>
</reference>
<evidence type="ECO:0000256" key="1">
    <source>
        <dbReference type="SAM" id="Coils"/>
    </source>
</evidence>
<organism evidence="3">
    <name type="scientific">Octopus bimaculoides</name>
    <name type="common">California two-spotted octopus</name>
    <dbReference type="NCBI Taxonomy" id="37653"/>
    <lineage>
        <taxon>Eukaryota</taxon>
        <taxon>Metazoa</taxon>
        <taxon>Spiralia</taxon>
        <taxon>Lophotrochozoa</taxon>
        <taxon>Mollusca</taxon>
        <taxon>Cephalopoda</taxon>
        <taxon>Coleoidea</taxon>
        <taxon>Octopodiformes</taxon>
        <taxon>Octopoda</taxon>
        <taxon>Incirrata</taxon>
        <taxon>Octopodidae</taxon>
        <taxon>Octopus</taxon>
    </lineage>
</organism>
<dbReference type="AlphaFoldDB" id="A0A0L8GPD5"/>
<sequence length="805" mass="91265">MAPSENSTVDIKKESEKADRVVQCVTESLTDILAGNIKLSALSRCSNVKLTYVLYGRLLDFIKIQPMKTTETLVVILKFLFPDLVPFLPNRIAAFSATIRLYVERARKLGNLESIYQPIASLYAAKLEAEWEDFTKWGVTKSMLITGPLVPRPGSKMTLANKHIVILCRLRNSYHLCWFKVVPKWLHFFGILNSKVLLKPMDIKRQWTQILEQAEQLEGEELSIFLETPYQLPLPSKSPRSFKLEHMNDSISADISVTSNNVGKDTSSLADLPQSRSSSYCKESAWAQNLRQKVDELQLLLDNKNKEMTSFLNKLTEKEKKIECLTLRLSKMKILKNHWLMKYRKLAGVNLFAEDSEFDVNLQHTEKVKENAKCIRRTLNLGCSNESSKFVDKFLDDGFIEQLLECVIAHGLNIDLSSNVVLMFLQELVIHSEKKLLNNLDFLQNGYLNVEPNVMLNYNSLSSSTNNDDSSITSPIGSSTTCNSPVINNTNCLNSPSFSSHDALYLDVDESLNDKWSDLYEKTCEISQIDPKILSEATSGKNCQDGDWPPKVSETSPIEILDNSSILLNAELFSKMALTKSDSVTGEILPDTSYSAWDTEKSIAELSKNLIESDYPVSGFSSTPNDVTTASDSKSLFEMNTSKNLPRTFGHKTPVFKAKDYNEVDDISTMGEIWSYNKFYKHNNNYLEEKNYFQSTEFNNNYIDITVDSDGTSDIEPKQNSNREQNIDRKLSESNRLRTETEHLPVKINVTTDDVSGVCTDGFLSETSINTIKSKPYPLKYPTNLKKRPRGRPKSLKRMKIQKTS</sequence>
<dbReference type="KEGG" id="obi:106875524"/>
<keyword evidence="1" id="KW-0175">Coiled coil</keyword>
<accession>A0A0L8GPD5</accession>
<dbReference type="OrthoDB" id="10291873at2759"/>
<feature type="region of interest" description="Disordered" evidence="2">
    <location>
        <begin position="775"/>
        <end position="805"/>
    </location>
</feature>